<organism evidence="1 2">
    <name type="scientific">Nocardioides lianchengensis</name>
    <dbReference type="NCBI Taxonomy" id="1045774"/>
    <lineage>
        <taxon>Bacteria</taxon>
        <taxon>Bacillati</taxon>
        <taxon>Actinomycetota</taxon>
        <taxon>Actinomycetes</taxon>
        <taxon>Propionibacteriales</taxon>
        <taxon>Nocardioidaceae</taxon>
        <taxon>Nocardioides</taxon>
    </lineage>
</organism>
<gene>
    <name evidence="1" type="ORF">SAMN05421872_102449</name>
</gene>
<sequence>MNDLEQRLARELGSLATDLDAPHVDTPGLAAAGRRERVRRRSVVAGLAAAAVAVVAVLGQTGLPGGHDRAVDPAPAPAGDALGRPLELPWWGADDGQLHLGDAQVAVDATAILHAGRTTLVRTDPGAWVRVDRGGPNPLGDGPVSGTPVIGADGTVAWVEGDPETGWSVVVSSATGGSALSLPPDAEGSTAVGVLPDGRVVLRSADATELSTWDPDGQRIRPVTGLSAEAQVGLIGPRPGGLVAPSPQTLVAGEVDDRNRFRALWETDGDGSGAWSGDGEQYAEAAAGGIRIATRAGATVVPLEQGDLRVVGWESDSEVVVAQYLAEDEAVTGIWRCSVVELRCALVEPSQPGADAFVPGGRVLLPGL</sequence>
<dbReference type="AlphaFoldDB" id="A0A1G6M4L5"/>
<proteinExistence type="predicted"/>
<evidence type="ECO:0000313" key="2">
    <source>
        <dbReference type="Proteomes" id="UP000199034"/>
    </source>
</evidence>
<accession>A0A1G6M4L5</accession>
<dbReference type="RefSeq" id="WP_090852008.1">
    <property type="nucleotide sequence ID" value="NZ_FMZM01000002.1"/>
</dbReference>
<evidence type="ECO:0000313" key="1">
    <source>
        <dbReference type="EMBL" id="SDC50410.1"/>
    </source>
</evidence>
<reference evidence="1 2" key="1">
    <citation type="submission" date="2016-10" db="EMBL/GenBank/DDBJ databases">
        <authorList>
            <person name="de Groot N.N."/>
        </authorList>
    </citation>
    <scope>NUCLEOTIDE SEQUENCE [LARGE SCALE GENOMIC DNA]</scope>
    <source>
        <strain evidence="1 2">CGMCC 4.6858</strain>
    </source>
</reference>
<keyword evidence="2" id="KW-1185">Reference proteome</keyword>
<dbReference type="Proteomes" id="UP000199034">
    <property type="component" value="Unassembled WGS sequence"/>
</dbReference>
<dbReference type="EMBL" id="FMZM01000002">
    <property type="protein sequence ID" value="SDC50410.1"/>
    <property type="molecule type" value="Genomic_DNA"/>
</dbReference>
<protein>
    <submittedName>
        <fullName evidence="1">Uncharacterized protein</fullName>
    </submittedName>
</protein>
<dbReference type="SUPFAM" id="SSF82171">
    <property type="entry name" value="DPP6 N-terminal domain-like"/>
    <property type="match status" value="1"/>
</dbReference>
<name>A0A1G6M4L5_9ACTN</name>
<dbReference type="STRING" id="1045774.SAMN05421872_102449"/>